<dbReference type="SUPFAM" id="SSF56112">
    <property type="entry name" value="Protein kinase-like (PK-like)"/>
    <property type="match status" value="1"/>
</dbReference>
<dbReference type="PANTHER" id="PTHR21310:SF15">
    <property type="entry name" value="AMINOGLYCOSIDE PHOSPHOTRANSFERASE DOMAIN-CONTAINING PROTEIN"/>
    <property type="match status" value="1"/>
</dbReference>
<accession>A0A9N8PGC1</accession>
<keyword evidence="3" id="KW-1185">Reference proteome</keyword>
<dbReference type="AlphaFoldDB" id="A0A9N8PGC1"/>
<dbReference type="InterPro" id="IPR051678">
    <property type="entry name" value="AGP_Transferase"/>
</dbReference>
<proteinExistence type="predicted"/>
<gene>
    <name evidence="2" type="ORF">AWRI4233_LOCUS4733</name>
</gene>
<comment type="caution">
    <text evidence="2">The sequence shown here is derived from an EMBL/GenBank/DDBJ whole genome shotgun (WGS) entry which is preliminary data.</text>
</comment>
<dbReference type="CDD" id="cd05120">
    <property type="entry name" value="APH_ChoK_like"/>
    <property type="match status" value="1"/>
</dbReference>
<dbReference type="InterPro" id="IPR002575">
    <property type="entry name" value="Aminoglycoside_PTrfase"/>
</dbReference>
<dbReference type="Proteomes" id="UP000714618">
    <property type="component" value="Unassembled WGS sequence"/>
</dbReference>
<dbReference type="Gene3D" id="3.90.1200.10">
    <property type="match status" value="1"/>
</dbReference>
<protein>
    <recommendedName>
        <fullName evidence="1">Aminoglycoside phosphotransferase domain-containing protein</fullName>
    </recommendedName>
</protein>
<sequence length="252" mass="29647">MTSHRTSEREYFYNESIFKKRSLRHDEFDFPETIQFLTERMTNENAALIYVKENTTIPVPEVIEFSQKDGSWTLITKIIPGVMLRDIEASKRQAAIEAVNQQMALEILPQLHRLTRQEIGSVDMNIPVYPPSVVLTEHPHKSWDRITCKDSKFVFCHNDLSGHNILVDPETYEIVGIVDWEYSGFFPPWFEEDLWKERFNQRDQTRRKAHVQRVYNFFQRQKDSISNDFVGEAKAQQEVLGDLKDDLKTCSN</sequence>
<evidence type="ECO:0000313" key="2">
    <source>
        <dbReference type="EMBL" id="CAD0094543.1"/>
    </source>
</evidence>
<dbReference type="OrthoDB" id="2906425at2759"/>
<reference evidence="2" key="1">
    <citation type="submission" date="2020-06" db="EMBL/GenBank/DDBJ databases">
        <authorList>
            <person name="Onetto C."/>
        </authorList>
    </citation>
    <scope>NUCLEOTIDE SEQUENCE</scope>
</reference>
<organism evidence="2 3">
    <name type="scientific">Aureobasidium mustum</name>
    <dbReference type="NCBI Taxonomy" id="2773714"/>
    <lineage>
        <taxon>Eukaryota</taxon>
        <taxon>Fungi</taxon>
        <taxon>Dikarya</taxon>
        <taxon>Ascomycota</taxon>
        <taxon>Pezizomycotina</taxon>
        <taxon>Dothideomycetes</taxon>
        <taxon>Dothideomycetidae</taxon>
        <taxon>Dothideales</taxon>
        <taxon>Saccotheciaceae</taxon>
        <taxon>Aureobasidium</taxon>
    </lineage>
</organism>
<dbReference type="InterPro" id="IPR011009">
    <property type="entry name" value="Kinase-like_dom_sf"/>
</dbReference>
<dbReference type="Pfam" id="PF01636">
    <property type="entry name" value="APH"/>
    <property type="match status" value="1"/>
</dbReference>
<evidence type="ECO:0000259" key="1">
    <source>
        <dbReference type="Pfam" id="PF01636"/>
    </source>
</evidence>
<feature type="domain" description="Aminoglycoside phosphotransferase" evidence="1">
    <location>
        <begin position="136"/>
        <end position="191"/>
    </location>
</feature>
<evidence type="ECO:0000313" key="3">
    <source>
        <dbReference type="Proteomes" id="UP000714618"/>
    </source>
</evidence>
<dbReference type="EMBL" id="CAIJEO010000006">
    <property type="protein sequence ID" value="CAD0094543.1"/>
    <property type="molecule type" value="Genomic_DNA"/>
</dbReference>
<dbReference type="PANTHER" id="PTHR21310">
    <property type="entry name" value="AMINOGLYCOSIDE PHOSPHOTRANSFERASE-RELATED-RELATED"/>
    <property type="match status" value="1"/>
</dbReference>
<name>A0A9N8PGC1_9PEZI</name>